<dbReference type="OrthoDB" id="7949832at2"/>
<gene>
    <name evidence="3" type="ORF">SAMN02983003_1209</name>
</gene>
<dbReference type="RefSeq" id="WP_072339874.1">
    <property type="nucleotide sequence ID" value="NZ_FPKU01000001.1"/>
</dbReference>
<dbReference type="STRING" id="665118.SAMN02983003_1209"/>
<protein>
    <recommendedName>
        <fullName evidence="5">Peptidase propeptide and YPEB domain-containing protein</fullName>
    </recommendedName>
</protein>
<reference evidence="3 4" key="1">
    <citation type="submission" date="2016-11" db="EMBL/GenBank/DDBJ databases">
        <authorList>
            <person name="Jaros S."/>
            <person name="Januszkiewicz K."/>
            <person name="Wedrychowicz H."/>
        </authorList>
    </citation>
    <scope>NUCLEOTIDE SEQUENCE [LARGE SCALE GENOMIC DNA]</scope>
    <source>
        <strain evidence="3 4">ATCC 23634</strain>
    </source>
</reference>
<evidence type="ECO:0000256" key="2">
    <source>
        <dbReference type="SAM" id="SignalP"/>
    </source>
</evidence>
<feature type="region of interest" description="Disordered" evidence="1">
    <location>
        <begin position="136"/>
        <end position="156"/>
    </location>
</feature>
<organism evidence="3 4">
    <name type="scientific">Devosia enhydra</name>
    <dbReference type="NCBI Taxonomy" id="665118"/>
    <lineage>
        <taxon>Bacteria</taxon>
        <taxon>Pseudomonadati</taxon>
        <taxon>Pseudomonadota</taxon>
        <taxon>Alphaproteobacteria</taxon>
        <taxon>Hyphomicrobiales</taxon>
        <taxon>Devosiaceae</taxon>
        <taxon>Devosia</taxon>
    </lineage>
</organism>
<feature type="compositionally biased region" description="Gly residues" evidence="1">
    <location>
        <begin position="139"/>
        <end position="150"/>
    </location>
</feature>
<name>A0A1K2HVC8_9HYPH</name>
<keyword evidence="4" id="KW-1185">Reference proteome</keyword>
<evidence type="ECO:0000313" key="4">
    <source>
        <dbReference type="Proteomes" id="UP000183447"/>
    </source>
</evidence>
<proteinExistence type="predicted"/>
<dbReference type="EMBL" id="FPKU01000001">
    <property type="protein sequence ID" value="SFZ82668.1"/>
    <property type="molecule type" value="Genomic_DNA"/>
</dbReference>
<evidence type="ECO:0000313" key="3">
    <source>
        <dbReference type="EMBL" id="SFZ82668.1"/>
    </source>
</evidence>
<feature type="signal peptide" evidence="2">
    <location>
        <begin position="1"/>
        <end position="28"/>
    </location>
</feature>
<dbReference type="Proteomes" id="UP000183447">
    <property type="component" value="Unassembled WGS sequence"/>
</dbReference>
<evidence type="ECO:0008006" key="5">
    <source>
        <dbReference type="Google" id="ProtNLM"/>
    </source>
</evidence>
<sequence>MSTTTAKFKSAGRAALLALVLGSSTVMATMPAQAQAEPRFNFQLGVGPSGPNSFSFGFGNDQRRPGGPNWDRPGRWCMNDREVRRAVQDYGFRDVEVRRELGRDRVEVVARWHRGGGWYSMRVNRCTGEVDRVERLRRGGGGRGPGGPGFGLQFNF</sequence>
<dbReference type="AlphaFoldDB" id="A0A1K2HVC8"/>
<feature type="chain" id="PRO_5012069079" description="Peptidase propeptide and YPEB domain-containing protein" evidence="2">
    <location>
        <begin position="29"/>
        <end position="156"/>
    </location>
</feature>
<keyword evidence="2" id="KW-0732">Signal</keyword>
<accession>A0A1K2HVC8</accession>
<evidence type="ECO:0000256" key="1">
    <source>
        <dbReference type="SAM" id="MobiDB-lite"/>
    </source>
</evidence>